<proteinExistence type="predicted"/>
<dbReference type="Proteomes" id="UP000256661">
    <property type="component" value="Unassembled WGS sequence"/>
</dbReference>
<evidence type="ECO:0000313" key="2">
    <source>
        <dbReference type="EMBL" id="REE98594.1"/>
    </source>
</evidence>
<dbReference type="EMBL" id="QTTT01000001">
    <property type="protein sequence ID" value="REE98594.1"/>
    <property type="molecule type" value="Genomic_DNA"/>
</dbReference>
<dbReference type="RefSeq" id="WP_211328666.1">
    <property type="nucleotide sequence ID" value="NZ_QTTT01000001.1"/>
</dbReference>
<dbReference type="InterPro" id="IPR029058">
    <property type="entry name" value="AB_hydrolase_fold"/>
</dbReference>
<feature type="signal peptide" evidence="1">
    <location>
        <begin position="1"/>
        <end position="25"/>
    </location>
</feature>
<name>A0A3D9T1C0_9ACTN</name>
<feature type="chain" id="PRO_5017818486" evidence="1">
    <location>
        <begin position="26"/>
        <end position="401"/>
    </location>
</feature>
<dbReference type="PANTHER" id="PTHR34853">
    <property type="match status" value="1"/>
</dbReference>
<dbReference type="GO" id="GO:0016042">
    <property type="term" value="P:lipid catabolic process"/>
    <property type="evidence" value="ECO:0007669"/>
    <property type="project" value="InterPro"/>
</dbReference>
<keyword evidence="1" id="KW-0732">Signal</keyword>
<accession>A0A3D9T1C0</accession>
<sequence>MRLKAMLVGAGVLASLVVGVPSANADEAFYSPPSPLPAGADGDVLKSQPSTYAGAKATRVMYLSRNAKNQPIPVTGTVIVPEKTWAGPGERPIVAYAPFTAGMGDQCAPSKTLAGEGGDLAAGFQKQFVDTLLGKGFAVAQTDYEGLGTPGDHTYVMRLSEARTVLDVVRAAQRLPGAGLPADGPVGIAGYSEGGGAAASAAELASDYAPDLDVRGVYSGAPPADKAKLAKSLDGSLYAAFLGYALIGINAAYPESKVYDLANDTGKKFFEDAAKTCTMGGVMGLMFKNTKTLTKDGRPVAEYMTQAPFSAIVAENRIGTLKPAMPVLVEHALLDDAIPHEHGRLMSKDWCGKGANVTFRNLASFPLFGHALGMLTAKNNAATWLGDRFAGKPVTGNCGTL</sequence>
<protein>
    <submittedName>
        <fullName evidence="2">Secretory lipase</fullName>
    </submittedName>
</protein>
<gene>
    <name evidence="2" type="ORF">DFJ69_4086</name>
</gene>
<dbReference type="Pfam" id="PF03583">
    <property type="entry name" value="LIP"/>
    <property type="match status" value="1"/>
</dbReference>
<dbReference type="SUPFAM" id="SSF53474">
    <property type="entry name" value="alpha/beta-Hydrolases"/>
    <property type="match status" value="1"/>
</dbReference>
<comment type="caution">
    <text evidence="2">The sequence shown here is derived from an EMBL/GenBank/DDBJ whole genome shotgun (WGS) entry which is preliminary data.</text>
</comment>
<dbReference type="AlphaFoldDB" id="A0A3D9T1C0"/>
<dbReference type="PIRSF" id="PIRSF029171">
    <property type="entry name" value="Esterase_LipA"/>
    <property type="match status" value="1"/>
</dbReference>
<keyword evidence="3" id="KW-1185">Reference proteome</keyword>
<dbReference type="Gene3D" id="1.10.260.130">
    <property type="match status" value="1"/>
</dbReference>
<evidence type="ECO:0000256" key="1">
    <source>
        <dbReference type="SAM" id="SignalP"/>
    </source>
</evidence>
<dbReference type="PANTHER" id="PTHR34853:SF1">
    <property type="entry name" value="LIPASE 5"/>
    <property type="match status" value="1"/>
</dbReference>
<evidence type="ECO:0000313" key="3">
    <source>
        <dbReference type="Proteomes" id="UP000256661"/>
    </source>
</evidence>
<reference evidence="2 3" key="1">
    <citation type="submission" date="2018-08" db="EMBL/GenBank/DDBJ databases">
        <title>Sequencing the genomes of 1000 actinobacteria strains.</title>
        <authorList>
            <person name="Klenk H.-P."/>
        </authorList>
    </citation>
    <scope>NUCLEOTIDE SEQUENCE [LARGE SCALE GENOMIC DNA]</scope>
    <source>
        <strain evidence="2 3">DSM 43927</strain>
    </source>
</reference>
<dbReference type="GO" id="GO:0004806">
    <property type="term" value="F:triacylglycerol lipase activity"/>
    <property type="evidence" value="ECO:0007669"/>
    <property type="project" value="InterPro"/>
</dbReference>
<dbReference type="Gene3D" id="3.40.50.1820">
    <property type="entry name" value="alpha/beta hydrolase"/>
    <property type="match status" value="1"/>
</dbReference>
<organism evidence="2 3">
    <name type="scientific">Thermomonospora umbrina</name>
    <dbReference type="NCBI Taxonomy" id="111806"/>
    <lineage>
        <taxon>Bacteria</taxon>
        <taxon>Bacillati</taxon>
        <taxon>Actinomycetota</taxon>
        <taxon>Actinomycetes</taxon>
        <taxon>Streptosporangiales</taxon>
        <taxon>Thermomonosporaceae</taxon>
        <taxon>Thermomonospora</taxon>
    </lineage>
</organism>
<dbReference type="InterPro" id="IPR005152">
    <property type="entry name" value="Lipase_secreted"/>
</dbReference>